<dbReference type="OrthoDB" id="8591238at2"/>
<evidence type="ECO:0000313" key="7">
    <source>
        <dbReference type="Proteomes" id="UP000280434"/>
    </source>
</evidence>
<dbReference type="InterPro" id="IPR005119">
    <property type="entry name" value="LysR_subst-bd"/>
</dbReference>
<dbReference type="Proteomes" id="UP000280434">
    <property type="component" value="Unassembled WGS sequence"/>
</dbReference>
<accession>A0A494X6H6</accession>
<dbReference type="GO" id="GO:0003700">
    <property type="term" value="F:DNA-binding transcription factor activity"/>
    <property type="evidence" value="ECO:0007669"/>
    <property type="project" value="InterPro"/>
</dbReference>
<sequence length="297" mass="32617">MRKLPSLNALRAFEAVARHLSMKEAAHEMSVTPTAVSHQIRQLEESIGSPLFERRVRALVLTPQGRALYPVLRDGFDTFAQALQRIREEPQRSHATLTTTAALAARWLAPAVASFQHLHPDIDLRIHASDVALDLAGDGADIAIRYGAGRWPGLVAEHLFDDAYAPVCHPRLAVRQPSDLASHPLIHSQWQPSLRDVPDWRAWVEAAGLALETERGLVFSDETHAIGAAAAGQGVALVNLPLVAPELESGTLVVPFGPVLRRFGFFLVYPEHRREARTTEAVRAWVSTLALPRDIPA</sequence>
<dbReference type="InterPro" id="IPR036390">
    <property type="entry name" value="WH_DNA-bd_sf"/>
</dbReference>
<protein>
    <submittedName>
        <fullName evidence="6">Transcriptional regulator GcvA</fullName>
    </submittedName>
</protein>
<dbReference type="PANTHER" id="PTHR30537:SF74">
    <property type="entry name" value="HTH-TYPE TRANSCRIPTIONAL REGULATOR TRPI"/>
    <property type="match status" value="1"/>
</dbReference>
<dbReference type="CDD" id="cd08432">
    <property type="entry name" value="PBP2_GcdR_TrpI_HvrB_AmpR_like"/>
    <property type="match status" value="1"/>
</dbReference>
<comment type="similarity">
    <text evidence="1">Belongs to the LysR transcriptional regulatory family.</text>
</comment>
<keyword evidence="4" id="KW-0804">Transcription</keyword>
<dbReference type="InterPro" id="IPR058163">
    <property type="entry name" value="LysR-type_TF_proteobact-type"/>
</dbReference>
<dbReference type="PRINTS" id="PR00039">
    <property type="entry name" value="HTHLYSR"/>
</dbReference>
<dbReference type="Gene3D" id="3.40.190.10">
    <property type="entry name" value="Periplasmic binding protein-like II"/>
    <property type="match status" value="2"/>
</dbReference>
<evidence type="ECO:0000313" key="6">
    <source>
        <dbReference type="EMBL" id="RKP45231.1"/>
    </source>
</evidence>
<dbReference type="EMBL" id="RBZV01000010">
    <property type="protein sequence ID" value="RKP45231.1"/>
    <property type="molecule type" value="Genomic_DNA"/>
</dbReference>
<keyword evidence="7" id="KW-1185">Reference proteome</keyword>
<dbReference type="InterPro" id="IPR036388">
    <property type="entry name" value="WH-like_DNA-bd_sf"/>
</dbReference>
<gene>
    <name evidence="6" type="primary">gcvA</name>
    <name evidence="6" type="ORF">D7S89_20605</name>
</gene>
<dbReference type="Pfam" id="PF00126">
    <property type="entry name" value="HTH_1"/>
    <property type="match status" value="1"/>
</dbReference>
<evidence type="ECO:0000256" key="4">
    <source>
        <dbReference type="ARBA" id="ARBA00023163"/>
    </source>
</evidence>
<keyword evidence="3" id="KW-0238">DNA-binding</keyword>
<evidence type="ECO:0000256" key="1">
    <source>
        <dbReference type="ARBA" id="ARBA00009437"/>
    </source>
</evidence>
<name>A0A494X6H6_9BURK</name>
<dbReference type="SUPFAM" id="SSF53850">
    <property type="entry name" value="Periplasmic binding protein-like II"/>
    <property type="match status" value="1"/>
</dbReference>
<dbReference type="PANTHER" id="PTHR30537">
    <property type="entry name" value="HTH-TYPE TRANSCRIPTIONAL REGULATOR"/>
    <property type="match status" value="1"/>
</dbReference>
<evidence type="ECO:0000259" key="5">
    <source>
        <dbReference type="PROSITE" id="PS50931"/>
    </source>
</evidence>
<proteinExistence type="inferred from homology"/>
<dbReference type="GO" id="GO:0006351">
    <property type="term" value="P:DNA-templated transcription"/>
    <property type="evidence" value="ECO:0007669"/>
    <property type="project" value="TreeGrafter"/>
</dbReference>
<dbReference type="NCBIfam" id="NF008352">
    <property type="entry name" value="PRK11139.1"/>
    <property type="match status" value="1"/>
</dbReference>
<dbReference type="SUPFAM" id="SSF46785">
    <property type="entry name" value="Winged helix' DNA-binding domain"/>
    <property type="match status" value="1"/>
</dbReference>
<dbReference type="RefSeq" id="WP_121280586.1">
    <property type="nucleotide sequence ID" value="NZ_RBZV01000010.1"/>
</dbReference>
<dbReference type="InterPro" id="IPR000847">
    <property type="entry name" value="LysR_HTH_N"/>
</dbReference>
<evidence type="ECO:0000256" key="3">
    <source>
        <dbReference type="ARBA" id="ARBA00023125"/>
    </source>
</evidence>
<dbReference type="PROSITE" id="PS50931">
    <property type="entry name" value="HTH_LYSR"/>
    <property type="match status" value="1"/>
</dbReference>
<reference evidence="6 7" key="1">
    <citation type="submission" date="2018-10" db="EMBL/GenBank/DDBJ databases">
        <title>Paraburkholderia sp. 7MK8-2, isolated from soil.</title>
        <authorList>
            <person name="Gao Z.-H."/>
            <person name="Qiu L.-H."/>
        </authorList>
    </citation>
    <scope>NUCLEOTIDE SEQUENCE [LARGE SCALE GENOMIC DNA]</scope>
    <source>
        <strain evidence="6 7">7MK8-2</strain>
    </source>
</reference>
<dbReference type="AlphaFoldDB" id="A0A494X6H6"/>
<dbReference type="GO" id="GO:0043565">
    <property type="term" value="F:sequence-specific DNA binding"/>
    <property type="evidence" value="ECO:0007669"/>
    <property type="project" value="TreeGrafter"/>
</dbReference>
<organism evidence="6 7">
    <name type="scientific">Trinickia fusca</name>
    <dbReference type="NCBI Taxonomy" id="2419777"/>
    <lineage>
        <taxon>Bacteria</taxon>
        <taxon>Pseudomonadati</taxon>
        <taxon>Pseudomonadota</taxon>
        <taxon>Betaproteobacteria</taxon>
        <taxon>Burkholderiales</taxon>
        <taxon>Burkholderiaceae</taxon>
        <taxon>Trinickia</taxon>
    </lineage>
</organism>
<keyword evidence="2" id="KW-0805">Transcription regulation</keyword>
<comment type="caution">
    <text evidence="6">The sequence shown here is derived from an EMBL/GenBank/DDBJ whole genome shotgun (WGS) entry which is preliminary data.</text>
</comment>
<dbReference type="Pfam" id="PF03466">
    <property type="entry name" value="LysR_substrate"/>
    <property type="match status" value="1"/>
</dbReference>
<evidence type="ECO:0000256" key="2">
    <source>
        <dbReference type="ARBA" id="ARBA00023015"/>
    </source>
</evidence>
<feature type="domain" description="HTH lysR-type" evidence="5">
    <location>
        <begin position="5"/>
        <end position="62"/>
    </location>
</feature>
<dbReference type="Gene3D" id="1.10.10.10">
    <property type="entry name" value="Winged helix-like DNA-binding domain superfamily/Winged helix DNA-binding domain"/>
    <property type="match status" value="1"/>
</dbReference>
<dbReference type="FunFam" id="1.10.10.10:FF:000038">
    <property type="entry name" value="Glycine cleavage system transcriptional activator"/>
    <property type="match status" value="1"/>
</dbReference>